<keyword evidence="3" id="KW-1185">Reference proteome</keyword>
<evidence type="ECO:0000256" key="1">
    <source>
        <dbReference type="SAM" id="Coils"/>
    </source>
</evidence>
<name>A0A3G1KQ35_FORW1</name>
<evidence type="ECO:0000313" key="3">
    <source>
        <dbReference type="Proteomes" id="UP000323521"/>
    </source>
</evidence>
<accession>A0A3G1KQ35</accession>
<dbReference type="OrthoDB" id="9942041at2"/>
<evidence type="ECO:0000313" key="2">
    <source>
        <dbReference type="EMBL" id="ATW24589.1"/>
    </source>
</evidence>
<dbReference type="AlphaFoldDB" id="A0A3G1KQ35"/>
<feature type="coiled-coil region" evidence="1">
    <location>
        <begin position="5"/>
        <end position="75"/>
    </location>
</feature>
<sequence>MEQILKEILAKLDNVERDVKGIKSNFKELQTEVKGIKKEHGQMLHNLEKDVKEIKEEHGQRLHELETEVKGIKEEHGLMLRAILESKEVQRGEIDTLMHRTAKIEGTIKGAAKQVIDDLKEASNQ</sequence>
<reference evidence="2 3" key="1">
    <citation type="submission" date="2016-10" db="EMBL/GenBank/DDBJ databases">
        <title>Complete Genome Sequence of Peptococcaceae strain DCMF.</title>
        <authorList>
            <person name="Edwards R.J."/>
            <person name="Holland S.I."/>
            <person name="Deshpande N.P."/>
            <person name="Wong Y.K."/>
            <person name="Ertan H."/>
            <person name="Manefield M."/>
            <person name="Russell T.L."/>
            <person name="Lee M.J."/>
        </authorList>
    </citation>
    <scope>NUCLEOTIDE SEQUENCE [LARGE SCALE GENOMIC DNA]</scope>
    <source>
        <strain evidence="2 3">DCMF</strain>
    </source>
</reference>
<keyword evidence="1" id="KW-0175">Coiled coil</keyword>
<dbReference type="RefSeq" id="WP_148133790.1">
    <property type="nucleotide sequence ID" value="NZ_CP017634.1"/>
</dbReference>
<organism evidence="2 3">
    <name type="scientific">Formimonas warabiya</name>
    <dbReference type="NCBI Taxonomy" id="1761012"/>
    <lineage>
        <taxon>Bacteria</taxon>
        <taxon>Bacillati</taxon>
        <taxon>Bacillota</taxon>
        <taxon>Clostridia</taxon>
        <taxon>Eubacteriales</taxon>
        <taxon>Peptococcaceae</taxon>
        <taxon>Candidatus Formimonas</taxon>
    </lineage>
</organism>
<gene>
    <name evidence="2" type="ORF">DCMF_07135</name>
</gene>
<protein>
    <submittedName>
        <fullName evidence="2">Uncharacterized protein</fullName>
    </submittedName>
</protein>
<dbReference type="Proteomes" id="UP000323521">
    <property type="component" value="Chromosome"/>
</dbReference>
<dbReference type="KEGG" id="fwa:DCMF_07135"/>
<dbReference type="EMBL" id="CP017634">
    <property type="protein sequence ID" value="ATW24589.1"/>
    <property type="molecule type" value="Genomic_DNA"/>
</dbReference>
<proteinExistence type="predicted"/>